<dbReference type="Proteomes" id="UP000010793">
    <property type="component" value="Chromosome"/>
</dbReference>
<dbReference type="AlphaFoldDB" id="A0A3B6VM03"/>
<keyword evidence="4" id="KW-1185">Reference proteome</keyword>
<dbReference type="SMART" id="SM00062">
    <property type="entry name" value="PBPb"/>
    <property type="match status" value="1"/>
</dbReference>
<organism evidence="3 4">
    <name type="scientific">Brachyspira pilosicoli P43/6/78</name>
    <dbReference type="NCBI Taxonomy" id="1042417"/>
    <lineage>
        <taxon>Bacteria</taxon>
        <taxon>Pseudomonadati</taxon>
        <taxon>Spirochaetota</taxon>
        <taxon>Spirochaetia</taxon>
        <taxon>Brachyspirales</taxon>
        <taxon>Brachyspiraceae</taxon>
        <taxon>Brachyspira</taxon>
    </lineage>
</organism>
<dbReference type="EMBL" id="CP002873">
    <property type="protein sequence ID" value="AGA66913.1"/>
    <property type="molecule type" value="Genomic_DNA"/>
</dbReference>
<dbReference type="GeneID" id="56439866"/>
<gene>
    <name evidence="3" type="ORF">BPP43_08600</name>
</gene>
<proteinExistence type="predicted"/>
<evidence type="ECO:0000313" key="4">
    <source>
        <dbReference type="Proteomes" id="UP000010793"/>
    </source>
</evidence>
<dbReference type="CDD" id="cd13624">
    <property type="entry name" value="PBP2_Arg_Lys_His"/>
    <property type="match status" value="1"/>
</dbReference>
<dbReference type="PROSITE" id="PS51257">
    <property type="entry name" value="PROKAR_LIPOPROTEIN"/>
    <property type="match status" value="1"/>
</dbReference>
<evidence type="ECO:0000259" key="2">
    <source>
        <dbReference type="SMART" id="SM00062"/>
    </source>
</evidence>
<dbReference type="InterPro" id="IPR001638">
    <property type="entry name" value="Solute-binding_3/MltF_N"/>
</dbReference>
<reference evidence="3 4" key="1">
    <citation type="journal article" date="2013" name="Genome Announc.">
        <title>Complete Genome Sequence of the Porcine Strain Brachyspira pilosicoli P43/6/78(T.).</title>
        <authorList>
            <person name="Lin C."/>
            <person name="den Bakker H.C."/>
            <person name="Suzuki H."/>
            <person name="Lefebure T."/>
            <person name="Ponnala L."/>
            <person name="Sun Q."/>
            <person name="Stanhope M.J."/>
            <person name="Wiedmann M."/>
            <person name="Duhamel G.E."/>
        </authorList>
    </citation>
    <scope>NUCLEOTIDE SEQUENCE [LARGE SCALE GENOMIC DNA]</scope>
    <source>
        <strain evidence="3 4">P43/6/78</strain>
    </source>
</reference>
<evidence type="ECO:0000256" key="1">
    <source>
        <dbReference type="ARBA" id="ARBA00022729"/>
    </source>
</evidence>
<sequence length="244" mass="27301">MKNILKILLLVSLLVVLSCSKKEEKDVLYVGTNAEYPPFEYLDENGNVVGFDVELINEISKIIGKKIEIKDMTFDGLIPALEAKTIDILIAGITATESRKKVINFSKPYFESQQAIIVKEDNNTITNFDSLNNTYTVGVVLGYVGDVALTESKKVDKIERFNRTADTVVALQNGKIDAAIMDYPIAVGYIKNNEGLKAIKTDLSIQELCIGFRKEDTKLLEDVNKALDTLKENGKYDELVKKYF</sequence>
<protein>
    <submittedName>
        <fullName evidence="3">Family 3 extracellular solute-binding protein</fullName>
    </submittedName>
</protein>
<dbReference type="PANTHER" id="PTHR35936:SF17">
    <property type="entry name" value="ARGININE-BINDING EXTRACELLULAR PROTEIN ARTP"/>
    <property type="match status" value="1"/>
</dbReference>
<dbReference type="KEGG" id="bpip:BPP43_08600"/>
<dbReference type="Gene3D" id="3.40.190.10">
    <property type="entry name" value="Periplasmic binding protein-like II"/>
    <property type="match status" value="2"/>
</dbReference>
<dbReference type="Pfam" id="PF00497">
    <property type="entry name" value="SBP_bac_3"/>
    <property type="match status" value="1"/>
</dbReference>
<dbReference type="RefSeq" id="WP_013244240.1">
    <property type="nucleotide sequence ID" value="NC_019908.1"/>
</dbReference>
<dbReference type="PANTHER" id="PTHR35936">
    <property type="entry name" value="MEMBRANE-BOUND LYTIC MUREIN TRANSGLYCOSYLASE F"/>
    <property type="match status" value="1"/>
</dbReference>
<accession>A0A3B6VM03</accession>
<evidence type="ECO:0000313" key="3">
    <source>
        <dbReference type="EMBL" id="AGA66913.1"/>
    </source>
</evidence>
<keyword evidence="1" id="KW-0732">Signal</keyword>
<feature type="domain" description="Solute-binding protein family 3/N-terminal" evidence="2">
    <location>
        <begin position="27"/>
        <end position="244"/>
    </location>
</feature>
<dbReference type="SUPFAM" id="SSF53850">
    <property type="entry name" value="Periplasmic binding protein-like II"/>
    <property type="match status" value="1"/>
</dbReference>
<name>A0A3B6VM03_BRAPL</name>